<organism evidence="3 4">
    <name type="scientific">Ruoffia halotolerans</name>
    <dbReference type="NCBI Taxonomy" id="2748684"/>
    <lineage>
        <taxon>Bacteria</taxon>
        <taxon>Bacillati</taxon>
        <taxon>Bacillota</taxon>
        <taxon>Bacilli</taxon>
        <taxon>Lactobacillales</taxon>
        <taxon>Aerococcaceae</taxon>
        <taxon>Ruoffia</taxon>
    </lineage>
</organism>
<dbReference type="InterPro" id="IPR002560">
    <property type="entry name" value="Transposase_DDE"/>
</dbReference>
<evidence type="ECO:0000313" key="4">
    <source>
        <dbReference type="Proteomes" id="UP000571018"/>
    </source>
</evidence>
<protein>
    <submittedName>
        <fullName evidence="3">ISL3 family transposase</fullName>
    </submittedName>
</protein>
<dbReference type="NCBIfam" id="NF033550">
    <property type="entry name" value="transpos_ISL3"/>
    <property type="match status" value="1"/>
</dbReference>
<dbReference type="PANTHER" id="PTHR33498">
    <property type="entry name" value="TRANSPOSASE FOR INSERTION SEQUENCE ELEMENT IS1557"/>
    <property type="match status" value="1"/>
</dbReference>
<dbReference type="InterPro" id="IPR047951">
    <property type="entry name" value="Transpos_ISL3"/>
</dbReference>
<gene>
    <name evidence="3" type="ORF">HW423_10885</name>
</gene>
<feature type="domain" description="Transposase IS204/IS1001/IS1096/IS1165 DDE" evidence="1">
    <location>
        <begin position="165"/>
        <end position="418"/>
    </location>
</feature>
<dbReference type="InterPro" id="IPR032877">
    <property type="entry name" value="Transposase_HTH"/>
</dbReference>
<dbReference type="Pfam" id="PF01610">
    <property type="entry name" value="DDE_Tnp_ISL3"/>
    <property type="match status" value="1"/>
</dbReference>
<dbReference type="AlphaFoldDB" id="A0A839A971"/>
<feature type="domain" description="Transposase IS204/IS1001/IS1096/IS1165 helix-turn-helix" evidence="2">
    <location>
        <begin position="100"/>
        <end position="149"/>
    </location>
</feature>
<dbReference type="RefSeq" id="WP_218931895.1">
    <property type="nucleotide sequence ID" value="NZ_JACAOA010000066.1"/>
</dbReference>
<reference evidence="3 4" key="1">
    <citation type="submission" date="2020-06" db="EMBL/GenBank/DDBJ databases">
        <title>Reclassification of Facklamia ignava, Facklamia soureckii and Facklami tabacinasalis as Falseniella iganva gen. nov., comb. nov., Hutsoniella ignava gen. nov., comb. nov., and Ruoffia tabacinasalis gen. nov., comb. nov and description of Ruoffia haltotolerans sp. nov., isolated from hypersaline Inland Sea of Qatar.</title>
        <authorList>
            <person name="Fotedar R."/>
            <person name="Sankaranarayanan K."/>
            <person name="Lawson P."/>
            <person name="Caldwell M."/>
            <person name="Zeyara A."/>
            <person name="Al Malki A."/>
            <person name="Ali M."/>
        </authorList>
    </citation>
    <scope>NUCLEOTIDE SEQUENCE [LARGE SCALE GENOMIC DNA]</scope>
    <source>
        <strain evidence="3 4">INB8</strain>
    </source>
</reference>
<evidence type="ECO:0000313" key="3">
    <source>
        <dbReference type="EMBL" id="MBA5730243.1"/>
    </source>
</evidence>
<proteinExistence type="predicted"/>
<evidence type="ECO:0000259" key="1">
    <source>
        <dbReference type="Pfam" id="PF01610"/>
    </source>
</evidence>
<dbReference type="Proteomes" id="UP000571018">
    <property type="component" value="Unassembled WGS sequence"/>
</dbReference>
<name>A0A839A971_9LACT</name>
<accession>A0A839A971</accession>
<keyword evidence="4" id="KW-1185">Reference proteome</keyword>
<dbReference type="PANTHER" id="PTHR33498:SF1">
    <property type="entry name" value="TRANSPOSASE FOR INSERTION SEQUENCE ELEMENT IS1557"/>
    <property type="match status" value="1"/>
</dbReference>
<comment type="caution">
    <text evidence="3">The sequence shown here is derived from an EMBL/GenBank/DDBJ whole genome shotgun (WGS) entry which is preliminary data.</text>
</comment>
<dbReference type="Pfam" id="PF13542">
    <property type="entry name" value="HTH_Tnp_ISL3"/>
    <property type="match status" value="1"/>
</dbReference>
<evidence type="ECO:0000259" key="2">
    <source>
        <dbReference type="Pfam" id="PF13542"/>
    </source>
</evidence>
<dbReference type="EMBL" id="JACAOA010000066">
    <property type="protein sequence ID" value="MBA5730243.1"/>
    <property type="molecule type" value="Genomic_DNA"/>
</dbReference>
<sequence>MNHFIQKTFQLKDPNITIDMDRVEEQHYKGRLSLFYFGTLTYVPKACECCGIVNDAYQVVKNGTRHSRLTLASITGLPAYLNLAKQRFKCKTCGQSFTAKTSFVDPHCFISKRVTQMIMDRATRVMSEVDIAKDTHVSPNTVRRVIHQAAATLRIRPTSSLPEHLCFDEFKSVKSVKAAMSFIYCDAINHQVVDVVEDRKAGSLKNYFIRYDLAVRRQVKSVTIDMYEPYIQVIHRWFPNADIIMDPFHLIQALNRELSQYRVQFMNTIRTKDRRLYNKLKRYWKLIQKNPNDLKATTYHRFPLFDWLTNTQGIVDYLLAQDTQLKATYQIVHQLGDAYRTNNWPRFESTLIQAKQLQLPAGLRRVLRSFKKYQTYIHNTFSYPGLTNGPIEGINNKIKVLKRTAYGYRNYSHFRDRILLMTRLYVPQTNKKDQATTYAA</sequence>